<protein>
    <submittedName>
        <fullName evidence="2">Uncharacterized protein</fullName>
    </submittedName>
</protein>
<evidence type="ECO:0000313" key="2">
    <source>
        <dbReference type="EMBL" id="KNC84012.1"/>
    </source>
</evidence>
<dbReference type="RefSeq" id="XP_014157914.1">
    <property type="nucleotide sequence ID" value="XM_014302439.1"/>
</dbReference>
<organism evidence="2 3">
    <name type="scientific">Sphaeroforma arctica JP610</name>
    <dbReference type="NCBI Taxonomy" id="667725"/>
    <lineage>
        <taxon>Eukaryota</taxon>
        <taxon>Ichthyosporea</taxon>
        <taxon>Ichthyophonida</taxon>
        <taxon>Sphaeroforma</taxon>
    </lineage>
</organism>
<evidence type="ECO:0000313" key="3">
    <source>
        <dbReference type="Proteomes" id="UP000054560"/>
    </source>
</evidence>
<sequence length="106" mass="12094">MYIQNKKTWKFETRRKICDAIRYGVTRVGDDGSSTSAESMAMDIDSRDNTGNGKNGLDRLRNQGVIRMCDESEQYLTHNTLMILKSDGLRARLILDPLAINKRARI</sequence>
<proteinExistence type="predicted"/>
<feature type="region of interest" description="Disordered" evidence="1">
    <location>
        <begin position="30"/>
        <end position="57"/>
    </location>
</feature>
<dbReference type="Proteomes" id="UP000054560">
    <property type="component" value="Unassembled WGS sequence"/>
</dbReference>
<dbReference type="AlphaFoldDB" id="A0A0L0G4K2"/>
<accession>A0A0L0G4K2</accession>
<gene>
    <name evidence="2" type="ORF">SARC_03773</name>
</gene>
<reference evidence="2 3" key="1">
    <citation type="submission" date="2011-02" db="EMBL/GenBank/DDBJ databases">
        <title>The Genome Sequence of Sphaeroforma arctica JP610.</title>
        <authorList>
            <consortium name="The Broad Institute Genome Sequencing Platform"/>
            <person name="Russ C."/>
            <person name="Cuomo C."/>
            <person name="Young S.K."/>
            <person name="Zeng Q."/>
            <person name="Gargeya S."/>
            <person name="Alvarado L."/>
            <person name="Berlin A."/>
            <person name="Chapman S.B."/>
            <person name="Chen Z."/>
            <person name="Freedman E."/>
            <person name="Gellesch M."/>
            <person name="Goldberg J."/>
            <person name="Griggs A."/>
            <person name="Gujja S."/>
            <person name="Heilman E."/>
            <person name="Heiman D."/>
            <person name="Howarth C."/>
            <person name="Mehta T."/>
            <person name="Neiman D."/>
            <person name="Pearson M."/>
            <person name="Roberts A."/>
            <person name="Saif S."/>
            <person name="Shea T."/>
            <person name="Shenoy N."/>
            <person name="Sisk P."/>
            <person name="Stolte C."/>
            <person name="Sykes S."/>
            <person name="White J."/>
            <person name="Yandava C."/>
            <person name="Burger G."/>
            <person name="Gray M.W."/>
            <person name="Holland P.W.H."/>
            <person name="King N."/>
            <person name="Lang F.B.F."/>
            <person name="Roger A.J."/>
            <person name="Ruiz-Trillo I."/>
            <person name="Haas B."/>
            <person name="Nusbaum C."/>
            <person name="Birren B."/>
        </authorList>
    </citation>
    <scope>NUCLEOTIDE SEQUENCE [LARGE SCALE GENOMIC DNA]</scope>
    <source>
        <strain evidence="2 3">JP610</strain>
    </source>
</reference>
<dbReference type="EMBL" id="KQ241795">
    <property type="protein sequence ID" value="KNC84012.1"/>
    <property type="molecule type" value="Genomic_DNA"/>
</dbReference>
<keyword evidence="3" id="KW-1185">Reference proteome</keyword>
<dbReference type="GeneID" id="25904277"/>
<name>A0A0L0G4K2_9EUKA</name>
<evidence type="ECO:0000256" key="1">
    <source>
        <dbReference type="SAM" id="MobiDB-lite"/>
    </source>
</evidence>